<accession>A0A3Q9ILX4</accession>
<dbReference type="Pfam" id="PF12732">
    <property type="entry name" value="YtxH"/>
    <property type="match status" value="1"/>
</dbReference>
<sequence>MNKWLFQSVTILLKYILSLVKNNRKKITKKKTFSSFSSYKLNTNVKIKNMKHETSNLLIGLGIGAVVGVAIGYLMVADNRRKLAEEFDHAVSKVKEEVKDVYSKAKSKAENMKEHMAEDVNHVAEKVAGETATETR</sequence>
<feature type="region of interest" description="Disordered" evidence="1">
    <location>
        <begin position="112"/>
        <end position="136"/>
    </location>
</feature>
<keyword evidence="2" id="KW-0812">Transmembrane</keyword>
<dbReference type="InterPro" id="IPR024623">
    <property type="entry name" value="YtxH"/>
</dbReference>
<reference evidence="3 4" key="1">
    <citation type="submission" date="2018-10" db="EMBL/GenBank/DDBJ databases">
        <title>Butyricimonas faecalis sp. nov., isolated from human faeces and emended description of the genus Butyricimonas.</title>
        <authorList>
            <person name="Le Roy T."/>
            <person name="Van der Smissen P."/>
            <person name="Paquot A."/>
            <person name="Delzenne N."/>
            <person name="Muccioli G."/>
            <person name="Collet J.-F."/>
            <person name="Cani P.D."/>
        </authorList>
    </citation>
    <scope>NUCLEOTIDE SEQUENCE [LARGE SCALE GENOMIC DNA]</scope>
    <source>
        <strain evidence="3 4">H184</strain>
    </source>
</reference>
<dbReference type="EMBL" id="CP032819">
    <property type="protein sequence ID" value="AZS28613.1"/>
    <property type="molecule type" value="Genomic_DNA"/>
</dbReference>
<dbReference type="AlphaFoldDB" id="A0A3Q9ILX4"/>
<proteinExistence type="predicted"/>
<organism evidence="3 4">
    <name type="scientific">Butyricimonas faecalis</name>
    <dbReference type="NCBI Taxonomy" id="2093856"/>
    <lineage>
        <taxon>Bacteria</taxon>
        <taxon>Pseudomonadati</taxon>
        <taxon>Bacteroidota</taxon>
        <taxon>Bacteroidia</taxon>
        <taxon>Bacteroidales</taxon>
        <taxon>Odoribacteraceae</taxon>
        <taxon>Butyricimonas</taxon>
    </lineage>
</organism>
<feature type="transmembrane region" description="Helical" evidence="2">
    <location>
        <begin position="57"/>
        <end position="76"/>
    </location>
</feature>
<evidence type="ECO:0000313" key="4">
    <source>
        <dbReference type="Proteomes" id="UP000270673"/>
    </source>
</evidence>
<dbReference type="KEGG" id="buy:D8S85_02960"/>
<name>A0A3Q9ILX4_9BACT</name>
<gene>
    <name evidence="3" type="ORF">D8S85_02960</name>
</gene>
<evidence type="ECO:0000256" key="1">
    <source>
        <dbReference type="SAM" id="MobiDB-lite"/>
    </source>
</evidence>
<evidence type="ECO:0000256" key="2">
    <source>
        <dbReference type="SAM" id="Phobius"/>
    </source>
</evidence>
<keyword evidence="2" id="KW-1133">Transmembrane helix</keyword>
<evidence type="ECO:0000313" key="3">
    <source>
        <dbReference type="EMBL" id="AZS28613.1"/>
    </source>
</evidence>
<keyword evidence="4" id="KW-1185">Reference proteome</keyword>
<dbReference type="Proteomes" id="UP000270673">
    <property type="component" value="Chromosome"/>
</dbReference>
<protein>
    <submittedName>
        <fullName evidence="3">YtxH domain-containing protein</fullName>
    </submittedName>
</protein>
<keyword evidence="2" id="KW-0472">Membrane</keyword>
<dbReference type="OrthoDB" id="1099388at2"/>